<dbReference type="Proteomes" id="UP000251617">
    <property type="component" value="Chromosome"/>
</dbReference>
<dbReference type="SMART" id="SM00530">
    <property type="entry name" value="HTH_XRE"/>
    <property type="match status" value="1"/>
</dbReference>
<dbReference type="AlphaFoldDB" id="A0AAD0PD00"/>
<evidence type="ECO:0000259" key="1">
    <source>
        <dbReference type="PROSITE" id="PS50943"/>
    </source>
</evidence>
<organism evidence="2 3">
    <name type="scientific">Pseudomonas putida</name>
    <name type="common">Arthrobacter siderocapsulatus</name>
    <dbReference type="NCBI Taxonomy" id="303"/>
    <lineage>
        <taxon>Bacteria</taxon>
        <taxon>Pseudomonadati</taxon>
        <taxon>Pseudomonadota</taxon>
        <taxon>Gammaproteobacteria</taxon>
        <taxon>Pseudomonadales</taxon>
        <taxon>Pseudomonadaceae</taxon>
        <taxon>Pseudomonas</taxon>
    </lineage>
</organism>
<dbReference type="PROSITE" id="PS50943">
    <property type="entry name" value="HTH_CROC1"/>
    <property type="match status" value="1"/>
</dbReference>
<feature type="domain" description="HTH cro/C1-type" evidence="1">
    <location>
        <begin position="63"/>
        <end position="116"/>
    </location>
</feature>
<evidence type="ECO:0000313" key="2">
    <source>
        <dbReference type="EMBL" id="AXA26254.1"/>
    </source>
</evidence>
<gene>
    <name evidence="2" type="ORF">C1S65_19855</name>
</gene>
<dbReference type="InterPro" id="IPR001387">
    <property type="entry name" value="Cro/C1-type_HTH"/>
</dbReference>
<dbReference type="Pfam" id="PF13560">
    <property type="entry name" value="HTH_31"/>
    <property type="match status" value="1"/>
</dbReference>
<dbReference type="CDD" id="cd00093">
    <property type="entry name" value="HTH_XRE"/>
    <property type="match status" value="1"/>
</dbReference>
<name>A0AAD0PD00_PSEPU</name>
<dbReference type="Gene3D" id="1.10.260.40">
    <property type="entry name" value="lambda repressor-like DNA-binding domains"/>
    <property type="match status" value="1"/>
</dbReference>
<dbReference type="RefSeq" id="WP_063545812.1">
    <property type="nucleotide sequence ID" value="NZ_CP011789.1"/>
</dbReference>
<reference evidence="2 3" key="1">
    <citation type="submission" date="2018-06" db="EMBL/GenBank/DDBJ databases">
        <title>The genome of Pseudomonas putida NX-1, a lignin degrader.</title>
        <authorList>
            <person name="Xu Z."/>
        </authorList>
    </citation>
    <scope>NUCLEOTIDE SEQUENCE [LARGE SCALE GENOMIC DNA]</scope>
    <source>
        <strain evidence="2 3">NX-1</strain>
    </source>
</reference>
<dbReference type="GO" id="GO:0003677">
    <property type="term" value="F:DNA binding"/>
    <property type="evidence" value="ECO:0007669"/>
    <property type="project" value="InterPro"/>
</dbReference>
<protein>
    <submittedName>
        <fullName evidence="2">XRE family transcriptional regulator</fullName>
    </submittedName>
</protein>
<sequence>MGIQVISRDGQPEYAVVPWAQYQALLAAAGQAPANSDEPQAAVTEGRGEVIEQSASLPALGELAQLRQAKGLAPEQLARSVGISPSYLAMIESGERVPDAAIQRSLAWHLGIAGWSEPS</sequence>
<accession>A0AAD0PD00</accession>
<evidence type="ECO:0000313" key="3">
    <source>
        <dbReference type="Proteomes" id="UP000251617"/>
    </source>
</evidence>
<dbReference type="InterPro" id="IPR010982">
    <property type="entry name" value="Lambda_DNA-bd_dom_sf"/>
</dbReference>
<dbReference type="SUPFAM" id="SSF47413">
    <property type="entry name" value="lambda repressor-like DNA-binding domains"/>
    <property type="match status" value="1"/>
</dbReference>
<proteinExistence type="predicted"/>
<dbReference type="EMBL" id="CP030750">
    <property type="protein sequence ID" value="AXA26254.1"/>
    <property type="molecule type" value="Genomic_DNA"/>
</dbReference>